<dbReference type="PRINTS" id="PR00237">
    <property type="entry name" value="GPCRRHODOPSN"/>
</dbReference>
<keyword evidence="2 10" id="KW-1003">Cell membrane</keyword>
<dbReference type="AlphaFoldDB" id="A0A8C0IKV3"/>
<dbReference type="Pfam" id="PF13853">
    <property type="entry name" value="7tm_4"/>
    <property type="match status" value="1"/>
</dbReference>
<evidence type="ECO:0000256" key="7">
    <source>
        <dbReference type="ARBA" id="ARBA00023136"/>
    </source>
</evidence>
<evidence type="ECO:0000256" key="3">
    <source>
        <dbReference type="ARBA" id="ARBA00022606"/>
    </source>
</evidence>
<evidence type="ECO:0000256" key="4">
    <source>
        <dbReference type="ARBA" id="ARBA00022692"/>
    </source>
</evidence>
<keyword evidence="9" id="KW-0297">G-protein coupled receptor</keyword>
<dbReference type="CDD" id="cd15225">
    <property type="entry name" value="7tmA_OR10A-like"/>
    <property type="match status" value="1"/>
</dbReference>
<keyword evidence="4 9" id="KW-0812">Transmembrane</keyword>
<feature type="domain" description="G-protein coupled receptors family 1 profile" evidence="11">
    <location>
        <begin position="72"/>
        <end position="321"/>
    </location>
</feature>
<keyword evidence="3 10" id="KW-0716">Sensory transduction</keyword>
<dbReference type="Proteomes" id="UP000694404">
    <property type="component" value="Unplaced"/>
</dbReference>
<accession>A0A8C0IKV3</accession>
<keyword evidence="7 10" id="KW-0472">Membrane</keyword>
<dbReference type="PROSITE" id="PS00237">
    <property type="entry name" value="G_PROTEIN_RECEP_F1_1"/>
    <property type="match status" value="1"/>
</dbReference>
<dbReference type="PRINTS" id="PR00245">
    <property type="entry name" value="OLFACTORYR"/>
</dbReference>
<evidence type="ECO:0000256" key="9">
    <source>
        <dbReference type="RuleBase" id="RU000688"/>
    </source>
</evidence>
<feature type="transmembrane region" description="Helical" evidence="10">
    <location>
        <begin position="268"/>
        <end position="290"/>
    </location>
</feature>
<feature type="transmembrane region" description="Helical" evidence="10">
    <location>
        <begin position="54"/>
        <end position="78"/>
    </location>
</feature>
<sequence>LIDPVLSTQHQNYSLGLLFSCLLLQVPCLGSRGDENRTGLIQFHFHLLSTLPEIHLLIFLAFLLMYLLSLCGNTAVALTVCTDRSLHTPMYFFLANLAVLEICYSSVIAPLALVNLVSGRKATISLTGCGTQMFFFVFVGGADCILLAVMAYDRYVAICHPLRYTLIMNWKVCAYLVAGSLMLGFLLSLQLTILIFRLPFCSTKEIDHFFCDIPAVLRLACTNTHVHQAALFIVSVTVLTIPFLLICLSYIFIVAVILQIRSAAGHHAFSTCSSHLTVVLLQFGCCIFIYSHTGSSYSPEQGQVVSVVYTFVTPVLNPLIYSMRNKELKDALSRVLRRKLGWAGGAPA</sequence>
<comment type="similarity">
    <text evidence="9">Belongs to the G-protein coupled receptor 1 family.</text>
</comment>
<dbReference type="GO" id="GO:0004930">
    <property type="term" value="F:G protein-coupled receptor activity"/>
    <property type="evidence" value="ECO:0007669"/>
    <property type="project" value="UniProtKB-KW"/>
</dbReference>
<dbReference type="GO" id="GO:0005886">
    <property type="term" value="C:plasma membrane"/>
    <property type="evidence" value="ECO:0007669"/>
    <property type="project" value="UniProtKB-SubCell"/>
</dbReference>
<keyword evidence="5 10" id="KW-0552">Olfaction</keyword>
<organism evidence="12 13">
    <name type="scientific">Chelonoidis abingdonii</name>
    <name type="common">Abingdon island giant tortoise</name>
    <name type="synonym">Testudo abingdonii</name>
    <dbReference type="NCBI Taxonomy" id="106734"/>
    <lineage>
        <taxon>Eukaryota</taxon>
        <taxon>Metazoa</taxon>
        <taxon>Chordata</taxon>
        <taxon>Craniata</taxon>
        <taxon>Vertebrata</taxon>
        <taxon>Euteleostomi</taxon>
        <taxon>Archelosauria</taxon>
        <taxon>Testudinata</taxon>
        <taxon>Testudines</taxon>
        <taxon>Cryptodira</taxon>
        <taxon>Durocryptodira</taxon>
        <taxon>Testudinoidea</taxon>
        <taxon>Testudinidae</taxon>
        <taxon>Chelonoidis</taxon>
    </lineage>
</organism>
<comment type="subcellular location">
    <subcellularLocation>
        <location evidence="1 10">Cell membrane</location>
        <topology evidence="1 10">Multi-pass membrane protein</topology>
    </subcellularLocation>
</comment>
<proteinExistence type="inferred from homology"/>
<dbReference type="FunFam" id="1.20.1070.10:FF:000001">
    <property type="entry name" value="Olfactory receptor"/>
    <property type="match status" value="1"/>
</dbReference>
<reference evidence="12" key="2">
    <citation type="submission" date="2025-09" db="UniProtKB">
        <authorList>
            <consortium name="Ensembl"/>
        </authorList>
    </citation>
    <scope>IDENTIFICATION</scope>
</reference>
<keyword evidence="9" id="KW-0675">Receptor</keyword>
<evidence type="ECO:0000256" key="5">
    <source>
        <dbReference type="ARBA" id="ARBA00022725"/>
    </source>
</evidence>
<feature type="transmembrane region" description="Helical" evidence="10">
    <location>
        <begin position="90"/>
        <end position="113"/>
    </location>
</feature>
<evidence type="ECO:0000256" key="10">
    <source>
        <dbReference type="RuleBase" id="RU363047"/>
    </source>
</evidence>
<feature type="transmembrane region" description="Helical" evidence="10">
    <location>
        <begin position="302"/>
        <end position="321"/>
    </location>
</feature>
<evidence type="ECO:0000256" key="2">
    <source>
        <dbReference type="ARBA" id="ARBA00022475"/>
    </source>
</evidence>
<feature type="transmembrane region" description="Helical" evidence="10">
    <location>
        <begin position="133"/>
        <end position="152"/>
    </location>
</feature>
<dbReference type="PROSITE" id="PS50262">
    <property type="entry name" value="G_PROTEIN_RECEP_F1_2"/>
    <property type="match status" value="1"/>
</dbReference>
<name>A0A8C0IKV3_CHEAB</name>
<evidence type="ECO:0000256" key="6">
    <source>
        <dbReference type="ARBA" id="ARBA00022989"/>
    </source>
</evidence>
<feature type="transmembrane region" description="Helical" evidence="10">
    <location>
        <begin position="172"/>
        <end position="196"/>
    </location>
</feature>
<keyword evidence="8 9" id="KW-0807">Transducer</keyword>
<evidence type="ECO:0000313" key="13">
    <source>
        <dbReference type="Proteomes" id="UP000694404"/>
    </source>
</evidence>
<dbReference type="GO" id="GO:0004984">
    <property type="term" value="F:olfactory receptor activity"/>
    <property type="evidence" value="ECO:0007669"/>
    <property type="project" value="InterPro"/>
</dbReference>
<evidence type="ECO:0000256" key="8">
    <source>
        <dbReference type="ARBA" id="ARBA00023224"/>
    </source>
</evidence>
<dbReference type="Gene3D" id="1.20.1070.10">
    <property type="entry name" value="Rhodopsin 7-helix transmembrane proteins"/>
    <property type="match status" value="1"/>
</dbReference>
<keyword evidence="6 10" id="KW-1133">Transmembrane helix</keyword>
<dbReference type="InterPro" id="IPR000725">
    <property type="entry name" value="Olfact_rcpt"/>
</dbReference>
<dbReference type="PANTHER" id="PTHR26453">
    <property type="entry name" value="OLFACTORY RECEPTOR"/>
    <property type="match status" value="1"/>
</dbReference>
<dbReference type="InterPro" id="IPR017452">
    <property type="entry name" value="GPCR_Rhodpsn_7TM"/>
</dbReference>
<reference evidence="12" key="1">
    <citation type="submission" date="2025-08" db="UniProtKB">
        <authorList>
            <consortium name="Ensembl"/>
        </authorList>
    </citation>
    <scope>IDENTIFICATION</scope>
</reference>
<dbReference type="SUPFAM" id="SSF81321">
    <property type="entry name" value="Family A G protein-coupled receptor-like"/>
    <property type="match status" value="1"/>
</dbReference>
<dbReference type="GeneTree" id="ENSGT01140000282524"/>
<evidence type="ECO:0000259" key="11">
    <source>
        <dbReference type="PROSITE" id="PS50262"/>
    </source>
</evidence>
<dbReference type="Ensembl" id="ENSCABT00000002353.1">
    <property type="protein sequence ID" value="ENSCABP00000002178.1"/>
    <property type="gene ID" value="ENSCABG00000001720.1"/>
</dbReference>
<dbReference type="OMA" id="CSANEVN"/>
<evidence type="ECO:0000313" key="12">
    <source>
        <dbReference type="Ensembl" id="ENSCABP00000002178.1"/>
    </source>
</evidence>
<keyword evidence="13" id="KW-1185">Reference proteome</keyword>
<feature type="transmembrane region" description="Helical" evidence="10">
    <location>
        <begin position="229"/>
        <end position="256"/>
    </location>
</feature>
<protein>
    <recommendedName>
        <fullName evidence="10">Olfactory receptor</fullName>
    </recommendedName>
</protein>
<evidence type="ECO:0000256" key="1">
    <source>
        <dbReference type="ARBA" id="ARBA00004651"/>
    </source>
</evidence>
<dbReference type="InterPro" id="IPR000276">
    <property type="entry name" value="GPCR_Rhodpsn"/>
</dbReference>